<name>A0A699X2E4_TANCI</name>
<dbReference type="AlphaFoldDB" id="A0A699X2E4"/>
<gene>
    <name evidence="1" type="ORF">Tci_924639</name>
</gene>
<feature type="non-terminal residue" evidence="1">
    <location>
        <position position="1"/>
    </location>
</feature>
<accession>A0A699X2E4</accession>
<sequence>VLVFDHFVHVFRQIGAGQQLEVREHVIGVGVGFEQGQQVSVRPQRRGVEFRFEDRLVFSIHERHGHGTDFKQRVFVGFGLFWADGETDLQPRHGGLPSN</sequence>
<reference evidence="1" key="1">
    <citation type="journal article" date="2019" name="Sci. Rep.">
        <title>Draft genome of Tanacetum cinerariifolium, the natural source of mosquito coil.</title>
        <authorList>
            <person name="Yamashiro T."/>
            <person name="Shiraishi A."/>
            <person name="Satake H."/>
            <person name="Nakayama K."/>
        </authorList>
    </citation>
    <scope>NUCLEOTIDE SEQUENCE</scope>
</reference>
<comment type="caution">
    <text evidence="1">The sequence shown here is derived from an EMBL/GenBank/DDBJ whole genome shotgun (WGS) entry which is preliminary data.</text>
</comment>
<proteinExistence type="predicted"/>
<evidence type="ECO:0000313" key="1">
    <source>
        <dbReference type="EMBL" id="GFD52670.1"/>
    </source>
</evidence>
<dbReference type="EMBL" id="BKCJ011785005">
    <property type="protein sequence ID" value="GFD52670.1"/>
    <property type="molecule type" value="Genomic_DNA"/>
</dbReference>
<protein>
    <submittedName>
        <fullName evidence="1">Uncharacterized protein</fullName>
    </submittedName>
</protein>
<organism evidence="1">
    <name type="scientific">Tanacetum cinerariifolium</name>
    <name type="common">Dalmatian daisy</name>
    <name type="synonym">Chrysanthemum cinerariifolium</name>
    <dbReference type="NCBI Taxonomy" id="118510"/>
    <lineage>
        <taxon>Eukaryota</taxon>
        <taxon>Viridiplantae</taxon>
        <taxon>Streptophyta</taxon>
        <taxon>Embryophyta</taxon>
        <taxon>Tracheophyta</taxon>
        <taxon>Spermatophyta</taxon>
        <taxon>Magnoliopsida</taxon>
        <taxon>eudicotyledons</taxon>
        <taxon>Gunneridae</taxon>
        <taxon>Pentapetalae</taxon>
        <taxon>asterids</taxon>
        <taxon>campanulids</taxon>
        <taxon>Asterales</taxon>
        <taxon>Asteraceae</taxon>
        <taxon>Asteroideae</taxon>
        <taxon>Anthemideae</taxon>
        <taxon>Anthemidinae</taxon>
        <taxon>Tanacetum</taxon>
    </lineage>
</organism>